<proteinExistence type="predicted"/>
<reference evidence="3" key="1">
    <citation type="submission" date="2022-11" db="UniProtKB">
        <authorList>
            <consortium name="WormBaseParasite"/>
        </authorList>
    </citation>
    <scope>IDENTIFICATION</scope>
</reference>
<organism evidence="2 3">
    <name type="scientific">Romanomermis culicivorax</name>
    <name type="common">Nematode worm</name>
    <dbReference type="NCBI Taxonomy" id="13658"/>
    <lineage>
        <taxon>Eukaryota</taxon>
        <taxon>Metazoa</taxon>
        <taxon>Ecdysozoa</taxon>
        <taxon>Nematoda</taxon>
        <taxon>Enoplea</taxon>
        <taxon>Dorylaimia</taxon>
        <taxon>Mermithida</taxon>
        <taxon>Mermithoidea</taxon>
        <taxon>Mermithidae</taxon>
        <taxon>Romanomermis</taxon>
    </lineage>
</organism>
<evidence type="ECO:0000256" key="1">
    <source>
        <dbReference type="SAM" id="MobiDB-lite"/>
    </source>
</evidence>
<sequence length="153" mass="17597">MLENQLPHYPTLKPEMTTIPGSKMDAGLIFLSYETPPGPDGRKIDQSSAINEPIYSTCKSLERRTPGINIQENNIKFPKRESWDFILESKNIMDLADVTNIFESHDYSGIDRFCKNEKVRLCEFSSRKDEPNFSSDYSERRENFNDDCGTIST</sequence>
<protein>
    <submittedName>
        <fullName evidence="3">Uncharacterized protein</fullName>
    </submittedName>
</protein>
<keyword evidence="2" id="KW-1185">Reference proteome</keyword>
<evidence type="ECO:0000313" key="2">
    <source>
        <dbReference type="Proteomes" id="UP000887565"/>
    </source>
</evidence>
<name>A0A915KGU1_ROMCU</name>
<accession>A0A915KGU1</accession>
<feature type="region of interest" description="Disordered" evidence="1">
    <location>
        <begin position="128"/>
        <end position="153"/>
    </location>
</feature>
<dbReference type="Proteomes" id="UP000887565">
    <property type="component" value="Unplaced"/>
</dbReference>
<dbReference type="AlphaFoldDB" id="A0A915KGU1"/>
<feature type="compositionally biased region" description="Basic and acidic residues" evidence="1">
    <location>
        <begin position="128"/>
        <end position="144"/>
    </location>
</feature>
<dbReference type="WBParaSite" id="nRc.2.0.1.t38043-RA">
    <property type="protein sequence ID" value="nRc.2.0.1.t38043-RA"/>
    <property type="gene ID" value="nRc.2.0.1.g38043"/>
</dbReference>
<evidence type="ECO:0000313" key="3">
    <source>
        <dbReference type="WBParaSite" id="nRc.2.0.1.t38043-RA"/>
    </source>
</evidence>